<dbReference type="InterPro" id="IPR000253">
    <property type="entry name" value="FHA_dom"/>
</dbReference>
<organism evidence="3 4">
    <name type="scientific">Microlunatus ginsengisoli</name>
    <dbReference type="NCBI Taxonomy" id="363863"/>
    <lineage>
        <taxon>Bacteria</taxon>
        <taxon>Bacillati</taxon>
        <taxon>Actinomycetota</taxon>
        <taxon>Actinomycetes</taxon>
        <taxon>Propionibacteriales</taxon>
        <taxon>Propionibacteriaceae</taxon>
        <taxon>Microlunatus</taxon>
    </lineage>
</organism>
<evidence type="ECO:0000313" key="3">
    <source>
        <dbReference type="EMBL" id="GAA3604883.1"/>
    </source>
</evidence>
<dbReference type="EMBL" id="BAABAB010000003">
    <property type="protein sequence ID" value="GAA3604883.1"/>
    <property type="molecule type" value="Genomic_DNA"/>
</dbReference>
<dbReference type="InterPro" id="IPR050923">
    <property type="entry name" value="Cell_Proc_Reg/RNA_Proc"/>
</dbReference>
<dbReference type="SMART" id="SM00240">
    <property type="entry name" value="FHA"/>
    <property type="match status" value="1"/>
</dbReference>
<keyword evidence="1" id="KW-0597">Phosphoprotein</keyword>
<dbReference type="PANTHER" id="PTHR23308">
    <property type="entry name" value="NUCLEAR INHIBITOR OF PROTEIN PHOSPHATASE-1"/>
    <property type="match status" value="1"/>
</dbReference>
<reference evidence="4" key="1">
    <citation type="journal article" date="2019" name="Int. J. Syst. Evol. Microbiol.">
        <title>The Global Catalogue of Microorganisms (GCM) 10K type strain sequencing project: providing services to taxonomists for standard genome sequencing and annotation.</title>
        <authorList>
            <consortium name="The Broad Institute Genomics Platform"/>
            <consortium name="The Broad Institute Genome Sequencing Center for Infectious Disease"/>
            <person name="Wu L."/>
            <person name="Ma J."/>
        </authorList>
    </citation>
    <scope>NUCLEOTIDE SEQUENCE [LARGE SCALE GENOMIC DNA]</scope>
    <source>
        <strain evidence="4">JCM 16929</strain>
    </source>
</reference>
<keyword evidence="4" id="KW-1185">Reference proteome</keyword>
<dbReference type="Proteomes" id="UP001501490">
    <property type="component" value="Unassembled WGS sequence"/>
</dbReference>
<comment type="caution">
    <text evidence="3">The sequence shown here is derived from an EMBL/GenBank/DDBJ whole genome shotgun (WGS) entry which is preliminary data.</text>
</comment>
<dbReference type="InterPro" id="IPR026870">
    <property type="entry name" value="Zinc_ribbon_dom"/>
</dbReference>
<accession>A0ABP6ZFS2</accession>
<dbReference type="CDD" id="cd22684">
    <property type="entry name" value="FHA_GarA_OdhI-like"/>
    <property type="match status" value="1"/>
</dbReference>
<feature type="domain" description="FHA" evidence="2">
    <location>
        <begin position="92"/>
        <end position="141"/>
    </location>
</feature>
<dbReference type="RefSeq" id="WP_344801337.1">
    <property type="nucleotide sequence ID" value="NZ_BAABAB010000003.1"/>
</dbReference>
<dbReference type="InterPro" id="IPR008984">
    <property type="entry name" value="SMAD_FHA_dom_sf"/>
</dbReference>
<dbReference type="SUPFAM" id="SSF49879">
    <property type="entry name" value="SMAD/FHA domain"/>
    <property type="match status" value="1"/>
</dbReference>
<sequence>MPYCTNCGHDNPEGSNFCGQCGTPLTPTTRIEPVISGDTTRTMPAVGEEREVEGLTAEEEAAVNALPRGHALLIVQRGSNAGARFLLDADVVTVGRHQNSDIFLDDISVSRKHATFNKTADGVLLRDSGSLNGTYVNRDLVDECLLRHGDEVQIGKFRLVYFSSPQGMD</sequence>
<protein>
    <recommendedName>
        <fullName evidence="2">FHA domain-containing protein</fullName>
    </recommendedName>
</protein>
<dbReference type="PROSITE" id="PS50006">
    <property type="entry name" value="FHA_DOMAIN"/>
    <property type="match status" value="1"/>
</dbReference>
<name>A0ABP6ZFS2_9ACTN</name>
<dbReference type="Gene3D" id="2.60.200.20">
    <property type="match status" value="1"/>
</dbReference>
<dbReference type="Pfam" id="PF00498">
    <property type="entry name" value="FHA"/>
    <property type="match status" value="1"/>
</dbReference>
<evidence type="ECO:0000256" key="1">
    <source>
        <dbReference type="ARBA" id="ARBA00022553"/>
    </source>
</evidence>
<evidence type="ECO:0000259" key="2">
    <source>
        <dbReference type="PROSITE" id="PS50006"/>
    </source>
</evidence>
<dbReference type="Pfam" id="PF13240">
    <property type="entry name" value="Zn_Ribbon_1"/>
    <property type="match status" value="1"/>
</dbReference>
<gene>
    <name evidence="3" type="ORF">GCM10022236_03440</name>
</gene>
<proteinExistence type="predicted"/>
<evidence type="ECO:0000313" key="4">
    <source>
        <dbReference type="Proteomes" id="UP001501490"/>
    </source>
</evidence>